<feature type="transmembrane region" description="Helical" evidence="7">
    <location>
        <begin position="313"/>
        <end position="333"/>
    </location>
</feature>
<dbReference type="PANTHER" id="PTHR43791:SF27">
    <property type="entry name" value="TRANSPORTER, PUTATIVE (AFU_ORTHOLOGUE AFUA_2G15730)-RELATED"/>
    <property type="match status" value="1"/>
</dbReference>
<dbReference type="AlphaFoldDB" id="A0A5J5EKN5"/>
<feature type="transmembrane region" description="Helical" evidence="7">
    <location>
        <begin position="383"/>
        <end position="403"/>
    </location>
</feature>
<organism evidence="8 9">
    <name type="scientific">Sphaerosporella brunnea</name>
    <dbReference type="NCBI Taxonomy" id="1250544"/>
    <lineage>
        <taxon>Eukaryota</taxon>
        <taxon>Fungi</taxon>
        <taxon>Dikarya</taxon>
        <taxon>Ascomycota</taxon>
        <taxon>Pezizomycotina</taxon>
        <taxon>Pezizomycetes</taxon>
        <taxon>Pezizales</taxon>
        <taxon>Pyronemataceae</taxon>
        <taxon>Sphaerosporella</taxon>
    </lineage>
</organism>
<sequence length="537" mass="60169">MKVKGGSVEEEEDEKPLGDDAEDSGGDGEVLYAVDDEHDLRSPPRSQRRRRRRRRREFLYTRAEERAVVRKLDKYLVGGLAVLYMLSFLDRSNIGNAKIAGMKEDLDLSGDRYEWLLTSFYITYILFQWTTLCWKVYAAHKYVAFCVIGWGVVASLQALSINWISMMILRAILGIFEAAYGPGVPFYISLFYRREELALRTGLFISAAPLATAYAGFLAYAITSIPSPIAPWRLLFLLEGFPSLITGICAYYMIPDSPADAYFLDRDQRKIARRRLLVVRDDEEDTGTVMATEEGRGVRWNEVWKAFRDPGNWITALIFFFSNVSFASLPVFLPTIIHEMDLGTDITSARAQALSIPPYIFGFLVILLTTYLSDRFRSRSIPLILLCVTSAFGYLLLSLTGLLHRRLTLLSSQYLVGMSYAGLMFAAGTIFAVISLVITWNGNNSETESSRGAGMAILQAMGQCGPLLGTRLYPAEDGPEYIRGSATCAACMLVVCALVALQRYRLRRENKFREALAAREAAVEGGRGMAGRFVFML</sequence>
<feature type="compositionally biased region" description="Acidic residues" evidence="6">
    <location>
        <begin position="8"/>
        <end position="26"/>
    </location>
</feature>
<accession>A0A5J5EKN5</accession>
<feature type="transmembrane region" description="Helical" evidence="7">
    <location>
        <begin position="481"/>
        <end position="501"/>
    </location>
</feature>
<gene>
    <name evidence="8" type="ORF">FN846DRAFT_784821</name>
</gene>
<proteinExistence type="predicted"/>
<feature type="transmembrane region" description="Helical" evidence="7">
    <location>
        <begin position="198"/>
        <end position="222"/>
    </location>
</feature>
<comment type="caution">
    <text evidence="8">The sequence shown here is derived from an EMBL/GenBank/DDBJ whole genome shotgun (WGS) entry which is preliminary data.</text>
</comment>
<dbReference type="OrthoDB" id="2985014at2759"/>
<feature type="transmembrane region" description="Helical" evidence="7">
    <location>
        <begin position="142"/>
        <end position="164"/>
    </location>
</feature>
<evidence type="ECO:0000256" key="4">
    <source>
        <dbReference type="ARBA" id="ARBA00022989"/>
    </source>
</evidence>
<dbReference type="SUPFAM" id="SSF103473">
    <property type="entry name" value="MFS general substrate transporter"/>
    <property type="match status" value="1"/>
</dbReference>
<feature type="transmembrane region" description="Helical" evidence="7">
    <location>
        <begin position="75"/>
        <end position="92"/>
    </location>
</feature>
<keyword evidence="4 7" id="KW-1133">Transmembrane helix</keyword>
<feature type="transmembrane region" description="Helical" evidence="7">
    <location>
        <begin position="415"/>
        <end position="440"/>
    </location>
</feature>
<dbReference type="Proteomes" id="UP000326924">
    <property type="component" value="Unassembled WGS sequence"/>
</dbReference>
<dbReference type="GO" id="GO:0022857">
    <property type="term" value="F:transmembrane transporter activity"/>
    <property type="evidence" value="ECO:0007669"/>
    <property type="project" value="InterPro"/>
</dbReference>
<dbReference type="FunFam" id="1.20.1250.20:FF:000013">
    <property type="entry name" value="MFS general substrate transporter"/>
    <property type="match status" value="1"/>
</dbReference>
<protein>
    <submittedName>
        <fullName evidence="8">Major facilitator superfamily domain-containing protein</fullName>
    </submittedName>
</protein>
<evidence type="ECO:0000256" key="2">
    <source>
        <dbReference type="ARBA" id="ARBA00022448"/>
    </source>
</evidence>
<feature type="transmembrane region" description="Helical" evidence="7">
    <location>
        <begin position="171"/>
        <end position="192"/>
    </location>
</feature>
<dbReference type="InterPro" id="IPR036259">
    <property type="entry name" value="MFS_trans_sf"/>
</dbReference>
<dbReference type="EMBL" id="VXIS01000254">
    <property type="protein sequence ID" value="KAA8895619.1"/>
    <property type="molecule type" value="Genomic_DNA"/>
</dbReference>
<evidence type="ECO:0000256" key="7">
    <source>
        <dbReference type="SAM" id="Phobius"/>
    </source>
</evidence>
<dbReference type="InParanoid" id="A0A5J5EKN5"/>
<evidence type="ECO:0000256" key="1">
    <source>
        <dbReference type="ARBA" id="ARBA00004141"/>
    </source>
</evidence>
<dbReference type="Pfam" id="PF07690">
    <property type="entry name" value="MFS_1"/>
    <property type="match status" value="1"/>
</dbReference>
<feature type="region of interest" description="Disordered" evidence="6">
    <location>
        <begin position="1"/>
        <end position="49"/>
    </location>
</feature>
<name>A0A5J5EKN5_9PEZI</name>
<reference evidence="8 9" key="1">
    <citation type="submission" date="2019-09" db="EMBL/GenBank/DDBJ databases">
        <title>Draft genome of the ectomycorrhizal ascomycete Sphaerosporella brunnea.</title>
        <authorList>
            <consortium name="DOE Joint Genome Institute"/>
            <person name="Benucci G.M."/>
            <person name="Marozzi G."/>
            <person name="Antonielli L."/>
            <person name="Sanchez S."/>
            <person name="Marco P."/>
            <person name="Wang X."/>
            <person name="Falini L.B."/>
            <person name="Barry K."/>
            <person name="Haridas S."/>
            <person name="Lipzen A."/>
            <person name="Labutti K."/>
            <person name="Grigoriev I.V."/>
            <person name="Murat C."/>
            <person name="Martin F."/>
            <person name="Albertini E."/>
            <person name="Donnini D."/>
            <person name="Bonito G."/>
        </authorList>
    </citation>
    <scope>NUCLEOTIDE SEQUENCE [LARGE SCALE GENOMIC DNA]</scope>
    <source>
        <strain evidence="8 9">Sb_GMNB300</strain>
    </source>
</reference>
<comment type="subcellular location">
    <subcellularLocation>
        <location evidence="1">Membrane</location>
        <topology evidence="1">Multi-pass membrane protein</topology>
    </subcellularLocation>
</comment>
<dbReference type="Gene3D" id="1.20.1250.20">
    <property type="entry name" value="MFS general substrate transporter like domains"/>
    <property type="match status" value="2"/>
</dbReference>
<keyword evidence="9" id="KW-1185">Reference proteome</keyword>
<evidence type="ECO:0000256" key="6">
    <source>
        <dbReference type="SAM" id="MobiDB-lite"/>
    </source>
</evidence>
<keyword evidence="2" id="KW-0813">Transport</keyword>
<evidence type="ECO:0000256" key="3">
    <source>
        <dbReference type="ARBA" id="ARBA00022692"/>
    </source>
</evidence>
<evidence type="ECO:0000313" key="8">
    <source>
        <dbReference type="EMBL" id="KAA8895619.1"/>
    </source>
</evidence>
<evidence type="ECO:0000313" key="9">
    <source>
        <dbReference type="Proteomes" id="UP000326924"/>
    </source>
</evidence>
<feature type="transmembrane region" description="Helical" evidence="7">
    <location>
        <begin position="234"/>
        <end position="254"/>
    </location>
</feature>
<feature type="transmembrane region" description="Helical" evidence="7">
    <location>
        <begin position="353"/>
        <end position="371"/>
    </location>
</feature>
<feature type="transmembrane region" description="Helical" evidence="7">
    <location>
        <begin position="113"/>
        <end position="130"/>
    </location>
</feature>
<dbReference type="PANTHER" id="PTHR43791">
    <property type="entry name" value="PERMEASE-RELATED"/>
    <property type="match status" value="1"/>
</dbReference>
<keyword evidence="5 7" id="KW-0472">Membrane</keyword>
<dbReference type="GO" id="GO:0016020">
    <property type="term" value="C:membrane"/>
    <property type="evidence" value="ECO:0007669"/>
    <property type="project" value="UniProtKB-SubCell"/>
</dbReference>
<dbReference type="InterPro" id="IPR011701">
    <property type="entry name" value="MFS"/>
</dbReference>
<keyword evidence="3 7" id="KW-0812">Transmembrane</keyword>
<evidence type="ECO:0000256" key="5">
    <source>
        <dbReference type="ARBA" id="ARBA00023136"/>
    </source>
</evidence>
<dbReference type="FunFam" id="1.20.1250.20:FF:000018">
    <property type="entry name" value="MFS transporter permease"/>
    <property type="match status" value="1"/>
</dbReference>